<accession>A0A8C4Q4M4</accession>
<dbReference type="InterPro" id="IPR036869">
    <property type="entry name" value="J_dom_sf"/>
</dbReference>
<dbReference type="Proteomes" id="UP000694388">
    <property type="component" value="Unplaced"/>
</dbReference>
<feature type="transmembrane region" description="Helical" evidence="6">
    <location>
        <begin position="139"/>
        <end position="158"/>
    </location>
</feature>
<dbReference type="PANTHER" id="PTHR44176">
    <property type="entry name" value="DNAJ HOMOLOG SUBFAMILY C MEMBER 25"/>
    <property type="match status" value="1"/>
</dbReference>
<evidence type="ECO:0000313" key="8">
    <source>
        <dbReference type="Proteomes" id="UP000694388"/>
    </source>
</evidence>
<reference evidence="7" key="2">
    <citation type="submission" date="2025-09" db="UniProtKB">
        <authorList>
            <consortium name="Ensembl"/>
        </authorList>
    </citation>
    <scope>IDENTIFICATION</scope>
</reference>
<evidence type="ECO:0000256" key="1">
    <source>
        <dbReference type="ARBA" id="ARBA00004370"/>
    </source>
</evidence>
<keyword evidence="8" id="KW-1185">Reference proteome</keyword>
<name>A0A8C4Q4M4_EPTBU</name>
<organism evidence="7 8">
    <name type="scientific">Eptatretus burgeri</name>
    <name type="common">Inshore hagfish</name>
    <dbReference type="NCBI Taxonomy" id="7764"/>
    <lineage>
        <taxon>Eukaryota</taxon>
        <taxon>Metazoa</taxon>
        <taxon>Chordata</taxon>
        <taxon>Craniata</taxon>
        <taxon>Vertebrata</taxon>
        <taxon>Cyclostomata</taxon>
        <taxon>Myxini</taxon>
        <taxon>Myxiniformes</taxon>
        <taxon>Myxinidae</taxon>
        <taxon>Eptatretinae</taxon>
        <taxon>Eptatretus</taxon>
    </lineage>
</organism>
<dbReference type="GeneTree" id="ENSGT00390000013355"/>
<proteinExistence type="predicted"/>
<evidence type="ECO:0000256" key="4">
    <source>
        <dbReference type="ARBA" id="ARBA00023136"/>
    </source>
</evidence>
<dbReference type="Gene3D" id="1.10.287.110">
    <property type="entry name" value="DnaJ domain"/>
    <property type="match status" value="1"/>
</dbReference>
<dbReference type="PANTHER" id="PTHR44176:SF1">
    <property type="entry name" value="DNAJ HOMOLOG SUBFAMILY C MEMBER 25"/>
    <property type="match status" value="1"/>
</dbReference>
<evidence type="ECO:0000313" key="7">
    <source>
        <dbReference type="Ensembl" id="ENSEBUP00000009801.1"/>
    </source>
</evidence>
<comment type="subcellular location">
    <subcellularLocation>
        <location evidence="1">Membrane</location>
    </subcellularLocation>
</comment>
<keyword evidence="5" id="KW-0143">Chaperone</keyword>
<protein>
    <submittedName>
        <fullName evidence="7">DnaJ (Hsp40) homolog, subfamily C, member 25</fullName>
    </submittedName>
</protein>
<keyword evidence="3 6" id="KW-1133">Transmembrane helix</keyword>
<evidence type="ECO:0000256" key="6">
    <source>
        <dbReference type="SAM" id="Phobius"/>
    </source>
</evidence>
<reference evidence="7" key="1">
    <citation type="submission" date="2025-08" db="UniProtKB">
        <authorList>
            <consortium name="Ensembl"/>
        </authorList>
    </citation>
    <scope>IDENTIFICATION</scope>
</reference>
<keyword evidence="4 6" id="KW-0472">Membrane</keyword>
<dbReference type="GO" id="GO:0006457">
    <property type="term" value="P:protein folding"/>
    <property type="evidence" value="ECO:0007669"/>
    <property type="project" value="InterPro"/>
</dbReference>
<dbReference type="Ensembl" id="ENSEBUT00000010332.1">
    <property type="protein sequence ID" value="ENSEBUP00000009801.1"/>
    <property type="gene ID" value="ENSEBUG00000006297.1"/>
</dbReference>
<dbReference type="InterPro" id="IPR044632">
    <property type="entry name" value="DNAJC25-like"/>
</dbReference>
<dbReference type="OMA" id="WFWRYTV"/>
<evidence type="ECO:0000256" key="5">
    <source>
        <dbReference type="ARBA" id="ARBA00023186"/>
    </source>
</evidence>
<dbReference type="GO" id="GO:0005789">
    <property type="term" value="C:endoplasmic reticulum membrane"/>
    <property type="evidence" value="ECO:0007669"/>
    <property type="project" value="TreeGrafter"/>
</dbReference>
<feature type="transmembrane region" description="Helical" evidence="6">
    <location>
        <begin position="46"/>
        <end position="66"/>
    </location>
</feature>
<evidence type="ECO:0000256" key="3">
    <source>
        <dbReference type="ARBA" id="ARBA00022989"/>
    </source>
</evidence>
<keyword evidence="2 6" id="KW-0812">Transmembrane</keyword>
<evidence type="ECO:0000256" key="2">
    <source>
        <dbReference type="ARBA" id="ARBA00022692"/>
    </source>
</evidence>
<dbReference type="AlphaFoldDB" id="A0A8C4Q4M4"/>
<sequence>MIATAYETLRDEESRADYDYLLAHPDQYYRHYYNYYRHRVAPRVDVRLVIGITILVISCLQYYSWWSSYNAAVAHLVTVPKYRHMATEIATREGMLASGARGLRGRARRDEQDALLREIIRTRIDIRGGYRRPRIADVLLIKIVLLPWHIACFAAWHIHWIYRFGVRREEYGRDEKLYLVRKNLGLSAEHFESINEEQKEEFLRQELWLKKKFQVYHNEQLEAMRTRQAQSSRWKRYRRWLRSDGPGRITFED</sequence>